<evidence type="ECO:0000313" key="5">
    <source>
        <dbReference type="Proteomes" id="UP000177230"/>
    </source>
</evidence>
<feature type="repeat" description="NHL" evidence="2">
    <location>
        <begin position="118"/>
        <end position="157"/>
    </location>
</feature>
<dbReference type="GO" id="GO:0008270">
    <property type="term" value="F:zinc ion binding"/>
    <property type="evidence" value="ECO:0007669"/>
    <property type="project" value="UniProtKB-KW"/>
</dbReference>
<dbReference type="Proteomes" id="UP000177230">
    <property type="component" value="Unassembled WGS sequence"/>
</dbReference>
<evidence type="ECO:0000259" key="3">
    <source>
        <dbReference type="Pfam" id="PF13860"/>
    </source>
</evidence>
<dbReference type="PANTHER" id="PTHR24104">
    <property type="entry name" value="E3 UBIQUITIN-PROTEIN LIGASE NHLRC1-RELATED"/>
    <property type="match status" value="1"/>
</dbReference>
<sequence length="450" mass="50075">MMQSRICSTVKKHCWVGIIVLALFWKPAPAQEYRPSLLVPPPYGHSYGFHKAGKFYLKILLSLGAGFDDPQGIAAVKLKSTDDPSTIEDDDELTVYAANSNRHQIIYNRGLAGLSAYGSLGSGNGQFHNPQGVAATEDGFVYVADMNNNRVVCLYNEKGKLEFIRNIGEGELSHPMGCAVDDAGNLYVTDTDHNRIVIYDKVGRRTRIMDVGGRLDRPSAIAVVDFADRWNFHHETVIVVSDSVNGRVRKLDQFGKIKAEITGGDIAMPGAYFAWLALDFYGSVYATDMVNHQVHKFDHDLKYVSGFGRQGKGDNEFESPRGIAIWKRYGQVFVLERESVQYYWVGVDGYIEGLYPKKLSKDFPGPTISLILYEPGDFKIQVTDSAGNLVKNLVNEFRETLGLNNIVWDGTDEKGGLVPPGEYIINVTIEPTYSAKGYFSKKLTARIVKE</sequence>
<dbReference type="InterPro" id="IPR050952">
    <property type="entry name" value="TRIM-NHL_E3_ligases"/>
</dbReference>
<feature type="repeat" description="NHL" evidence="2">
    <location>
        <begin position="161"/>
        <end position="202"/>
    </location>
</feature>
<name>A0A1F5R365_9BACT</name>
<dbReference type="SUPFAM" id="SSF63829">
    <property type="entry name" value="Calcium-dependent phosphotriesterase"/>
    <property type="match status" value="1"/>
</dbReference>
<dbReference type="CDD" id="cd05819">
    <property type="entry name" value="NHL"/>
    <property type="match status" value="1"/>
</dbReference>
<proteinExistence type="predicted"/>
<keyword evidence="1" id="KW-0677">Repeat</keyword>
<dbReference type="Gene3D" id="2.60.40.4070">
    <property type="match status" value="1"/>
</dbReference>
<dbReference type="InterPro" id="IPR025965">
    <property type="entry name" value="FlgD/Vpr_Ig-like"/>
</dbReference>
<gene>
    <name evidence="4" type="ORF">A2024_01410</name>
</gene>
<dbReference type="Pfam" id="PF13860">
    <property type="entry name" value="FlgD_ig"/>
    <property type="match status" value="1"/>
</dbReference>
<evidence type="ECO:0000256" key="2">
    <source>
        <dbReference type="PROSITE-ProRule" id="PRU00504"/>
    </source>
</evidence>
<evidence type="ECO:0000313" key="4">
    <source>
        <dbReference type="EMBL" id="OGF08908.1"/>
    </source>
</evidence>
<dbReference type="InterPro" id="IPR011042">
    <property type="entry name" value="6-blade_b-propeller_TolB-like"/>
</dbReference>
<comment type="caution">
    <text evidence="4">The sequence shown here is derived from an EMBL/GenBank/DDBJ whole genome shotgun (WGS) entry which is preliminary data.</text>
</comment>
<feature type="domain" description="FlgD/Vpr Ig-like" evidence="3">
    <location>
        <begin position="378"/>
        <end position="428"/>
    </location>
</feature>
<evidence type="ECO:0000256" key="1">
    <source>
        <dbReference type="ARBA" id="ARBA00022737"/>
    </source>
</evidence>
<dbReference type="EMBL" id="MFFM01000046">
    <property type="protein sequence ID" value="OGF08908.1"/>
    <property type="molecule type" value="Genomic_DNA"/>
</dbReference>
<accession>A0A1F5R365</accession>
<dbReference type="PROSITE" id="PS51125">
    <property type="entry name" value="NHL"/>
    <property type="match status" value="2"/>
</dbReference>
<dbReference type="InterPro" id="IPR001258">
    <property type="entry name" value="NHL_repeat"/>
</dbReference>
<protein>
    <recommendedName>
        <fullName evidence="3">FlgD/Vpr Ig-like domain-containing protein</fullName>
    </recommendedName>
</protein>
<dbReference type="PANTHER" id="PTHR24104:SF25">
    <property type="entry name" value="PROTEIN LIN-41"/>
    <property type="match status" value="1"/>
</dbReference>
<dbReference type="AlphaFoldDB" id="A0A1F5R365"/>
<reference evidence="4 5" key="1">
    <citation type="journal article" date="2016" name="Nat. Commun.">
        <title>Thousands of microbial genomes shed light on interconnected biogeochemical processes in an aquifer system.</title>
        <authorList>
            <person name="Anantharaman K."/>
            <person name="Brown C.T."/>
            <person name="Hug L.A."/>
            <person name="Sharon I."/>
            <person name="Castelle C.J."/>
            <person name="Probst A.J."/>
            <person name="Thomas B.C."/>
            <person name="Singh A."/>
            <person name="Wilkins M.J."/>
            <person name="Karaoz U."/>
            <person name="Brodie E.L."/>
            <person name="Williams K.H."/>
            <person name="Hubbard S.S."/>
            <person name="Banfield J.F."/>
        </authorList>
    </citation>
    <scope>NUCLEOTIDE SEQUENCE [LARGE SCALE GENOMIC DNA]</scope>
</reference>
<dbReference type="Gene3D" id="2.120.10.30">
    <property type="entry name" value="TolB, C-terminal domain"/>
    <property type="match status" value="1"/>
</dbReference>
<dbReference type="Pfam" id="PF01436">
    <property type="entry name" value="NHL"/>
    <property type="match status" value="2"/>
</dbReference>
<organism evidence="4 5">
    <name type="scientific">Candidatus Edwardsbacteria bacterium GWF2_54_11</name>
    <dbReference type="NCBI Taxonomy" id="1817851"/>
    <lineage>
        <taxon>Bacteria</taxon>
        <taxon>Candidatus Edwardsiibacteriota</taxon>
    </lineage>
</organism>